<name>A0A836GPZ8_9TRYP</name>
<accession>A0A836GPZ8</accession>
<gene>
    <name evidence="1" type="ORF">LSCM4_01780</name>
</gene>
<dbReference type="RefSeq" id="XP_067063284.1">
    <property type="nucleotide sequence ID" value="XM_067203825.1"/>
</dbReference>
<dbReference type="GeneID" id="92357759"/>
<dbReference type="EMBL" id="JAFHLR010000022">
    <property type="protein sequence ID" value="KAG5479191.1"/>
    <property type="molecule type" value="Genomic_DNA"/>
</dbReference>
<dbReference type="Proteomes" id="UP000674143">
    <property type="component" value="Chromosome 22"/>
</dbReference>
<reference evidence="1 2" key="1">
    <citation type="submission" date="2021-02" db="EMBL/GenBank/DDBJ databases">
        <title>Leishmania (Mundinia) orientalis Genome sequencing and assembly.</title>
        <authorList>
            <person name="Almutairi H."/>
            <person name="Gatherer D."/>
        </authorList>
    </citation>
    <scope>NUCLEOTIDE SEQUENCE [LARGE SCALE GENOMIC DNA]</scope>
    <source>
        <strain evidence="1">LSCM4</strain>
    </source>
</reference>
<dbReference type="SMR" id="A0A836GPZ8"/>
<sequence length="252" mass="27561">MSSASFAVCQSADDTASEELKTFMAELNRLETASQSRARELAHAKAAERELSEQVAAVAFAAQKARHARLQTELKVAATQVGTEVARREAEEGRRQLGNIATQLESLNERRISLDSQKEQDQRGSRLCNPSRDFAAGETVAVSTAAVTTLPHAFVDDCKLCRSLTCVHGHTRLSNLFLVPLAQLLDKLRAQYTASLGDTHLLERAAPERRSLWWSDAFEVWLLERACGALTGDDMHALSFIASVKNGAPPSD</sequence>
<evidence type="ECO:0000313" key="2">
    <source>
        <dbReference type="Proteomes" id="UP000674143"/>
    </source>
</evidence>
<evidence type="ECO:0000313" key="1">
    <source>
        <dbReference type="EMBL" id="KAG5479191.1"/>
    </source>
</evidence>
<dbReference type="AlphaFoldDB" id="A0A836GPZ8"/>
<organism evidence="1 2">
    <name type="scientific">Leishmania orientalis</name>
    <dbReference type="NCBI Taxonomy" id="2249476"/>
    <lineage>
        <taxon>Eukaryota</taxon>
        <taxon>Discoba</taxon>
        <taxon>Euglenozoa</taxon>
        <taxon>Kinetoplastea</taxon>
        <taxon>Metakinetoplastina</taxon>
        <taxon>Trypanosomatida</taxon>
        <taxon>Trypanosomatidae</taxon>
        <taxon>Leishmaniinae</taxon>
        <taxon>Leishmania</taxon>
    </lineage>
</organism>
<proteinExistence type="predicted"/>
<dbReference type="KEGG" id="loi:92357759"/>
<keyword evidence="2" id="KW-1185">Reference proteome</keyword>
<protein>
    <submittedName>
        <fullName evidence="1">Uncharacterized protein</fullName>
    </submittedName>
</protein>
<comment type="caution">
    <text evidence="1">The sequence shown here is derived from an EMBL/GenBank/DDBJ whole genome shotgun (WGS) entry which is preliminary data.</text>
</comment>